<proteinExistence type="predicted"/>
<organism evidence="2">
    <name type="scientific">marine sediment metagenome</name>
    <dbReference type="NCBI Taxonomy" id="412755"/>
    <lineage>
        <taxon>unclassified sequences</taxon>
        <taxon>metagenomes</taxon>
        <taxon>ecological metagenomes</taxon>
    </lineage>
</organism>
<reference evidence="2" key="1">
    <citation type="journal article" date="2015" name="Nature">
        <title>Complex archaea that bridge the gap between prokaryotes and eukaryotes.</title>
        <authorList>
            <person name="Spang A."/>
            <person name="Saw J.H."/>
            <person name="Jorgensen S.L."/>
            <person name="Zaremba-Niedzwiedzka K."/>
            <person name="Martijn J."/>
            <person name="Lind A.E."/>
            <person name="van Eijk R."/>
            <person name="Schleper C."/>
            <person name="Guy L."/>
            <person name="Ettema T.J."/>
        </authorList>
    </citation>
    <scope>NUCLEOTIDE SEQUENCE</scope>
</reference>
<comment type="caution">
    <text evidence="2">The sequence shown here is derived from an EMBL/GenBank/DDBJ whole genome shotgun (WGS) entry which is preliminary data.</text>
</comment>
<accession>A0A0F9TR44</accession>
<keyword evidence="1" id="KW-1133">Transmembrane helix</keyword>
<name>A0A0F9TR44_9ZZZZ</name>
<sequence>MDIWTVFFRIDLILAMIVLTFYAFRELQDFWYNFVQHRIEKAKLKSEATFEAIYNKVTGAGTAVVDGVADAVDGARTKLADGMEAAADEVRPDVALASQ</sequence>
<keyword evidence="1" id="KW-0812">Transmembrane</keyword>
<protein>
    <submittedName>
        <fullName evidence="2">Uncharacterized protein</fullName>
    </submittedName>
</protein>
<evidence type="ECO:0000256" key="1">
    <source>
        <dbReference type="SAM" id="Phobius"/>
    </source>
</evidence>
<dbReference type="EMBL" id="LAZR01001057">
    <property type="protein sequence ID" value="KKN51591.1"/>
    <property type="molecule type" value="Genomic_DNA"/>
</dbReference>
<dbReference type="AlphaFoldDB" id="A0A0F9TR44"/>
<keyword evidence="1" id="KW-0472">Membrane</keyword>
<evidence type="ECO:0000313" key="2">
    <source>
        <dbReference type="EMBL" id="KKN51591.1"/>
    </source>
</evidence>
<feature type="transmembrane region" description="Helical" evidence="1">
    <location>
        <begin position="6"/>
        <end position="24"/>
    </location>
</feature>
<gene>
    <name evidence="2" type="ORF">LCGC14_0621330</name>
</gene>